<accession>A0A6M2DYF2</accession>
<protein>
    <submittedName>
        <fullName evidence="1">Putative secreted protein</fullName>
    </submittedName>
</protein>
<sequence>MVDGVLLLLAPMKAQTYLLPPPPLLDLSYKIPAGSEVMLKHLAAVPAVVVKLPVVVRPSVRPSVRRKGVLK</sequence>
<reference evidence="1" key="1">
    <citation type="submission" date="2020-03" db="EMBL/GenBank/DDBJ databases">
        <title>Transcriptomic Profiling of the Digestive Tract of the Rat Flea, Xenopsylla cheopis, Following Blood Feeding and Infection with Yersinia pestis.</title>
        <authorList>
            <person name="Bland D.M."/>
            <person name="Martens C.A."/>
            <person name="Virtaneva K."/>
            <person name="Kanakabandi K."/>
            <person name="Long D."/>
            <person name="Rosenke R."/>
            <person name="Saturday G.A."/>
            <person name="Hoyt F.H."/>
            <person name="Bruno D.P."/>
            <person name="Ribeiro J.M.C."/>
            <person name="Hinnebusch J."/>
        </authorList>
    </citation>
    <scope>NUCLEOTIDE SEQUENCE</scope>
</reference>
<name>A0A6M2DYF2_XENCH</name>
<proteinExistence type="predicted"/>
<dbReference type="EMBL" id="GIIL01007653">
    <property type="protein sequence ID" value="NOV51379.1"/>
    <property type="molecule type" value="Transcribed_RNA"/>
</dbReference>
<organism evidence="1">
    <name type="scientific">Xenopsylla cheopis</name>
    <name type="common">Oriental rat flea</name>
    <name type="synonym">Pulex cheopis</name>
    <dbReference type="NCBI Taxonomy" id="163159"/>
    <lineage>
        <taxon>Eukaryota</taxon>
        <taxon>Metazoa</taxon>
        <taxon>Ecdysozoa</taxon>
        <taxon>Arthropoda</taxon>
        <taxon>Hexapoda</taxon>
        <taxon>Insecta</taxon>
        <taxon>Pterygota</taxon>
        <taxon>Neoptera</taxon>
        <taxon>Endopterygota</taxon>
        <taxon>Siphonaptera</taxon>
        <taxon>Pulicidae</taxon>
        <taxon>Xenopsyllinae</taxon>
        <taxon>Xenopsylla</taxon>
    </lineage>
</organism>
<evidence type="ECO:0000313" key="1">
    <source>
        <dbReference type="EMBL" id="NOV51379.1"/>
    </source>
</evidence>
<dbReference type="AlphaFoldDB" id="A0A6M2DYF2"/>